<feature type="region of interest" description="Disordered" evidence="1">
    <location>
        <begin position="26"/>
        <end position="64"/>
    </location>
</feature>
<accession>A0A9P5BVM8</accession>
<gene>
    <name evidence="2" type="ORF">E8E12_001173</name>
</gene>
<proteinExistence type="predicted"/>
<reference evidence="2" key="1">
    <citation type="submission" date="2019-04" db="EMBL/GenBank/DDBJ databases">
        <title>Sequencing of skin fungus with MAO and IRED activity.</title>
        <authorList>
            <person name="Marsaioli A.J."/>
            <person name="Bonatto J.M.C."/>
            <person name="Reis Junior O."/>
        </authorList>
    </citation>
    <scope>NUCLEOTIDE SEQUENCE</scope>
    <source>
        <strain evidence="2">28M1</strain>
    </source>
</reference>
<evidence type="ECO:0000313" key="3">
    <source>
        <dbReference type="Proteomes" id="UP000758155"/>
    </source>
</evidence>
<name>A0A9P5BVM8_9PLEO</name>
<evidence type="ECO:0000256" key="1">
    <source>
        <dbReference type="SAM" id="MobiDB-lite"/>
    </source>
</evidence>
<dbReference type="EMBL" id="SWKV01000154">
    <property type="protein sequence ID" value="KAF3031387.1"/>
    <property type="molecule type" value="Genomic_DNA"/>
</dbReference>
<comment type="caution">
    <text evidence="2">The sequence shown here is derived from an EMBL/GenBank/DDBJ whole genome shotgun (WGS) entry which is preliminary data.</text>
</comment>
<evidence type="ECO:0000313" key="2">
    <source>
        <dbReference type="EMBL" id="KAF3031387.1"/>
    </source>
</evidence>
<protein>
    <submittedName>
        <fullName evidence="2">Uncharacterized protein</fullName>
    </submittedName>
</protein>
<sequence>MGSGSSKESADLIEANKQALREKRKSFNGGVSVKNSDVAGIGGGPGGPFAGSGGGVLGEDFGGE</sequence>
<dbReference type="AlphaFoldDB" id="A0A9P5BVM8"/>
<feature type="compositionally biased region" description="Gly residues" evidence="1">
    <location>
        <begin position="40"/>
        <end position="57"/>
    </location>
</feature>
<organism evidence="2 3">
    <name type="scientific">Didymella heteroderae</name>
    <dbReference type="NCBI Taxonomy" id="1769908"/>
    <lineage>
        <taxon>Eukaryota</taxon>
        <taxon>Fungi</taxon>
        <taxon>Dikarya</taxon>
        <taxon>Ascomycota</taxon>
        <taxon>Pezizomycotina</taxon>
        <taxon>Dothideomycetes</taxon>
        <taxon>Pleosporomycetidae</taxon>
        <taxon>Pleosporales</taxon>
        <taxon>Pleosporineae</taxon>
        <taxon>Didymellaceae</taxon>
        <taxon>Didymella</taxon>
    </lineage>
</organism>
<keyword evidence="3" id="KW-1185">Reference proteome</keyword>
<dbReference type="Proteomes" id="UP000758155">
    <property type="component" value="Unassembled WGS sequence"/>
</dbReference>